<accession>A0AAD2FCH9</accession>
<dbReference type="InterPro" id="IPR019319">
    <property type="entry name" value="Plg-R(KT)"/>
</dbReference>
<evidence type="ECO:0000313" key="2">
    <source>
        <dbReference type="EMBL" id="CAJ1916987.1"/>
    </source>
</evidence>
<feature type="transmembrane region" description="Helical" evidence="1">
    <location>
        <begin position="55"/>
        <end position="74"/>
    </location>
</feature>
<dbReference type="AlphaFoldDB" id="A0AAD2FCH9"/>
<sequence length="167" mass="18761">MGNRTSKQEKHQNFWDNTKKSIRAGVDEEITKRMMMQREIQIAVNVAKARDTLHVFGSLWLTLTAGVTIAQLAKKPVPKILFAPVIIGGIALGNIADLAYGNKLARVNKEAAYILEQERYRLVPFKQAPFARFYSDEERATFYDKATAVGDLAPFSLISRSFGPKKD</sequence>
<proteinExistence type="predicted"/>
<comment type="caution">
    <text evidence="2">The sequence shown here is derived from an EMBL/GenBank/DDBJ whole genome shotgun (WGS) entry which is preliminary data.</text>
</comment>
<evidence type="ECO:0000256" key="1">
    <source>
        <dbReference type="SAM" id="Phobius"/>
    </source>
</evidence>
<keyword evidence="1" id="KW-0472">Membrane</keyword>
<keyword evidence="1" id="KW-1133">Transmembrane helix</keyword>
<dbReference type="Proteomes" id="UP001295423">
    <property type="component" value="Unassembled WGS sequence"/>
</dbReference>
<dbReference type="PANTHER" id="PTHR13411:SF6">
    <property type="entry name" value="PLASMINOGEN RECEPTOR (KT)"/>
    <property type="match status" value="1"/>
</dbReference>
<name>A0AAD2FCH9_9STRA</name>
<dbReference type="GO" id="GO:0005886">
    <property type="term" value="C:plasma membrane"/>
    <property type="evidence" value="ECO:0007669"/>
    <property type="project" value="InterPro"/>
</dbReference>
<organism evidence="2 3">
    <name type="scientific">Cylindrotheca closterium</name>
    <dbReference type="NCBI Taxonomy" id="2856"/>
    <lineage>
        <taxon>Eukaryota</taxon>
        <taxon>Sar</taxon>
        <taxon>Stramenopiles</taxon>
        <taxon>Ochrophyta</taxon>
        <taxon>Bacillariophyta</taxon>
        <taxon>Bacillariophyceae</taxon>
        <taxon>Bacillariophycidae</taxon>
        <taxon>Bacillariales</taxon>
        <taxon>Bacillariaceae</taxon>
        <taxon>Cylindrotheca</taxon>
    </lineage>
</organism>
<feature type="transmembrane region" description="Helical" evidence="1">
    <location>
        <begin position="80"/>
        <end position="100"/>
    </location>
</feature>
<dbReference type="Pfam" id="PF10166">
    <property type="entry name" value="DUF2368"/>
    <property type="match status" value="1"/>
</dbReference>
<reference evidence="2" key="1">
    <citation type="submission" date="2023-08" db="EMBL/GenBank/DDBJ databases">
        <authorList>
            <person name="Audoor S."/>
            <person name="Bilcke G."/>
        </authorList>
    </citation>
    <scope>NUCLEOTIDE SEQUENCE</scope>
</reference>
<evidence type="ECO:0000313" key="3">
    <source>
        <dbReference type="Proteomes" id="UP001295423"/>
    </source>
</evidence>
<dbReference type="EMBL" id="CAKOGP040000001">
    <property type="protein sequence ID" value="CAJ1916987.1"/>
    <property type="molecule type" value="Genomic_DNA"/>
</dbReference>
<gene>
    <name evidence="2" type="ORF">CYCCA115_LOCUS768</name>
</gene>
<keyword evidence="3" id="KW-1185">Reference proteome</keyword>
<keyword evidence="1" id="KW-0812">Transmembrane</keyword>
<protein>
    <submittedName>
        <fullName evidence="2">Uncharacterized protein</fullName>
    </submittedName>
</protein>
<dbReference type="PANTHER" id="PTHR13411">
    <property type="entry name" value="PLASMINOGEN RECEPTOR (KT)"/>
    <property type="match status" value="1"/>
</dbReference>